<dbReference type="InterPro" id="IPR002942">
    <property type="entry name" value="S4_RNA-bd"/>
</dbReference>
<evidence type="ECO:0000259" key="10">
    <source>
        <dbReference type="SMART" id="SM00363"/>
    </source>
</evidence>
<keyword evidence="2 8" id="KW-0547">Nucleotide-binding</keyword>
<keyword evidence="4 9" id="KW-0694">RNA-binding</keyword>
<dbReference type="InterPro" id="IPR002307">
    <property type="entry name" value="Tyr-tRNA-ligase"/>
</dbReference>
<dbReference type="EMBL" id="OY726394">
    <property type="protein sequence ID" value="CAJ1497629.1"/>
    <property type="molecule type" value="Genomic_DNA"/>
</dbReference>
<feature type="short sequence motif" description="'KMSKS' region" evidence="8">
    <location>
        <begin position="230"/>
        <end position="234"/>
    </location>
</feature>
<feature type="short sequence motif" description="'HIGH' region" evidence="8">
    <location>
        <begin position="41"/>
        <end position="50"/>
    </location>
</feature>
<dbReference type="Proteomes" id="UP001190336">
    <property type="component" value="Chromosome"/>
</dbReference>
<organism evidence="11 12">
    <name type="scientific">[Mycobacterium] kokjensenii</name>
    <dbReference type="NCBI Taxonomy" id="3064287"/>
    <lineage>
        <taxon>Bacteria</taxon>
        <taxon>Bacillati</taxon>
        <taxon>Actinomycetota</taxon>
        <taxon>Actinomycetes</taxon>
        <taxon>Mycobacteriales</taxon>
        <taxon>Mycobacteriaceae</taxon>
        <taxon>Mycolicibacter</taxon>
    </lineage>
</organism>
<evidence type="ECO:0000256" key="8">
    <source>
        <dbReference type="HAMAP-Rule" id="MF_02006"/>
    </source>
</evidence>
<dbReference type="SMART" id="SM00363">
    <property type="entry name" value="S4"/>
    <property type="match status" value="1"/>
</dbReference>
<dbReference type="CDD" id="cd00805">
    <property type="entry name" value="TyrRS_core"/>
    <property type="match status" value="1"/>
</dbReference>
<dbReference type="GO" id="GO:0004831">
    <property type="term" value="F:tyrosine-tRNA ligase activity"/>
    <property type="evidence" value="ECO:0007669"/>
    <property type="project" value="UniProtKB-EC"/>
</dbReference>
<dbReference type="InterPro" id="IPR036986">
    <property type="entry name" value="S4_RNA-bd_sf"/>
</dbReference>
<dbReference type="HAMAP" id="MF_02006">
    <property type="entry name" value="Tyr_tRNA_synth_type1"/>
    <property type="match status" value="1"/>
</dbReference>
<dbReference type="Pfam" id="PF00579">
    <property type="entry name" value="tRNA-synt_1b"/>
    <property type="match status" value="1"/>
</dbReference>
<dbReference type="EC" id="6.1.1.1" evidence="8"/>
<feature type="binding site" evidence="8">
    <location>
        <position position="36"/>
    </location>
    <ligand>
        <name>L-tyrosine</name>
        <dbReference type="ChEBI" id="CHEBI:58315"/>
    </ligand>
</feature>
<feature type="binding site" evidence="8">
    <location>
        <position position="174"/>
    </location>
    <ligand>
        <name>L-tyrosine</name>
        <dbReference type="ChEBI" id="CHEBI:58315"/>
    </ligand>
</feature>
<dbReference type="PANTHER" id="PTHR11766:SF0">
    <property type="entry name" value="TYROSINE--TRNA LIGASE, MITOCHONDRIAL"/>
    <property type="match status" value="1"/>
</dbReference>
<dbReference type="SUPFAM" id="SSF55174">
    <property type="entry name" value="Alpha-L RNA-binding motif"/>
    <property type="match status" value="1"/>
</dbReference>
<dbReference type="CDD" id="cd00165">
    <property type="entry name" value="S4"/>
    <property type="match status" value="1"/>
</dbReference>
<comment type="catalytic activity">
    <reaction evidence="7 8">
        <text>tRNA(Tyr) + L-tyrosine + ATP = L-tyrosyl-tRNA(Tyr) + AMP + diphosphate + H(+)</text>
        <dbReference type="Rhea" id="RHEA:10220"/>
        <dbReference type="Rhea" id="RHEA-COMP:9706"/>
        <dbReference type="Rhea" id="RHEA-COMP:9707"/>
        <dbReference type="ChEBI" id="CHEBI:15378"/>
        <dbReference type="ChEBI" id="CHEBI:30616"/>
        <dbReference type="ChEBI" id="CHEBI:33019"/>
        <dbReference type="ChEBI" id="CHEBI:58315"/>
        <dbReference type="ChEBI" id="CHEBI:78442"/>
        <dbReference type="ChEBI" id="CHEBI:78536"/>
        <dbReference type="ChEBI" id="CHEBI:456215"/>
        <dbReference type="EC" id="6.1.1.1"/>
    </reaction>
</comment>
<evidence type="ECO:0000256" key="1">
    <source>
        <dbReference type="ARBA" id="ARBA00022598"/>
    </source>
</evidence>
<evidence type="ECO:0000256" key="3">
    <source>
        <dbReference type="ARBA" id="ARBA00022840"/>
    </source>
</evidence>
<dbReference type="PRINTS" id="PR01040">
    <property type="entry name" value="TRNASYNTHTYR"/>
</dbReference>
<dbReference type="InterPro" id="IPR002305">
    <property type="entry name" value="aa-tRNA-synth_Ic"/>
</dbReference>
<proteinExistence type="inferred from homology"/>
<evidence type="ECO:0000256" key="9">
    <source>
        <dbReference type="PROSITE-ProRule" id="PRU00182"/>
    </source>
</evidence>
<dbReference type="InterPro" id="IPR024107">
    <property type="entry name" value="Tyr-tRNA-ligase_bac_1"/>
</dbReference>
<name>A0ABN9MZ35_9MYCO</name>
<reference evidence="11 12" key="1">
    <citation type="submission" date="2023-08" db="EMBL/GenBank/DDBJ databases">
        <authorList>
            <person name="Folkvardsen B D."/>
            <person name="Norman A."/>
        </authorList>
    </citation>
    <scope>NUCLEOTIDE SEQUENCE [LARGE SCALE GENOMIC DNA]</scope>
    <source>
        <strain evidence="11 12">Mu0083</strain>
    </source>
</reference>
<evidence type="ECO:0000256" key="2">
    <source>
        <dbReference type="ARBA" id="ARBA00022741"/>
    </source>
</evidence>
<accession>A0ABN9MZ35</accession>
<comment type="function">
    <text evidence="8">Catalyzes the attachment of tyrosine to tRNA(Tyr) in a two-step reaction: tyrosine is first activated by ATP to form Tyr-AMP and then transferred to the acceptor end of tRNA(Tyr).</text>
</comment>
<protein>
    <recommendedName>
        <fullName evidence="8">Tyrosine--tRNA ligase</fullName>
        <ecNumber evidence="8">6.1.1.1</ecNumber>
    </recommendedName>
    <alternativeName>
        <fullName evidence="8">Tyrosyl-tRNA synthetase</fullName>
        <shortName evidence="8">TyrRS</shortName>
    </alternativeName>
</protein>
<dbReference type="Gene3D" id="3.10.290.10">
    <property type="entry name" value="RNA-binding S4 domain"/>
    <property type="match status" value="1"/>
</dbReference>
<evidence type="ECO:0000313" key="11">
    <source>
        <dbReference type="EMBL" id="CAJ1497629.1"/>
    </source>
</evidence>
<dbReference type="Gene3D" id="1.10.240.10">
    <property type="entry name" value="Tyrosyl-Transfer RNA Synthetase"/>
    <property type="match status" value="1"/>
</dbReference>
<feature type="binding site" evidence="8">
    <location>
        <position position="170"/>
    </location>
    <ligand>
        <name>L-tyrosine</name>
        <dbReference type="ChEBI" id="CHEBI:58315"/>
    </ligand>
</feature>
<evidence type="ECO:0000256" key="4">
    <source>
        <dbReference type="ARBA" id="ARBA00022884"/>
    </source>
</evidence>
<evidence type="ECO:0000256" key="5">
    <source>
        <dbReference type="ARBA" id="ARBA00022917"/>
    </source>
</evidence>
<sequence length="422" mass="46046">MPTTILDELSWRGLIAQSTDLDALTAEVTRGPITVYAGFDPTAPSLHAGNLVPLLALRRFQRAGHRPIVLAGGATGLIGDPRDSGERTLNTADTVAEWSERIRGQLERFVDFDDSPTGAVVANNLDWTAPLSAVEFLRDVGKHFSVNVMLDRDTIRRRLEEGISYTEFSYMLLQANDYVQLHQRFGCSLQIGGSDQWGNIIAGVRLVRQKTGATVHALTVPLVTAADGTKFGKSTGGGSLWLDPEMTSPYAWYQYFFNTADADVIRYLRWFTFLSAEELAELEQATAERPHERAAQRALAREFTTLVHGQAATDAVELASQALFGRGELTRLDESTLTAALEETSVARLEPGGADGIVDLLVATGLSASRGAARRTIGEGGVSVNNVRIDSEEWAPQPADFLHGRWLVLRRGKRNVAGVQRA</sequence>
<evidence type="ECO:0000256" key="6">
    <source>
        <dbReference type="ARBA" id="ARBA00023146"/>
    </source>
</evidence>
<feature type="binding site" evidence="8">
    <location>
        <position position="233"/>
    </location>
    <ligand>
        <name>ATP</name>
        <dbReference type="ChEBI" id="CHEBI:30616"/>
    </ligand>
</feature>
<dbReference type="Pfam" id="PF22421">
    <property type="entry name" value="SYY_C-terminal"/>
    <property type="match status" value="1"/>
</dbReference>
<gene>
    <name evidence="8 11" type="primary">tyrS</name>
    <name evidence="11" type="ORF">MU0083_001720</name>
</gene>
<comment type="similarity">
    <text evidence="8">Belongs to the class-I aminoacyl-tRNA synthetase family. TyrS type 1 subfamily.</text>
</comment>
<dbReference type="InterPro" id="IPR024088">
    <property type="entry name" value="Tyr-tRNA-ligase_bac-type"/>
</dbReference>
<keyword evidence="1 8" id="KW-0436">Ligase</keyword>
<keyword evidence="3 8" id="KW-0067">ATP-binding</keyword>
<dbReference type="PANTHER" id="PTHR11766">
    <property type="entry name" value="TYROSYL-TRNA SYNTHETASE"/>
    <property type="match status" value="1"/>
</dbReference>
<keyword evidence="12" id="KW-1185">Reference proteome</keyword>
<dbReference type="InterPro" id="IPR001412">
    <property type="entry name" value="aa-tRNA-synth_I_CS"/>
</dbReference>
<dbReference type="Gene3D" id="3.40.50.620">
    <property type="entry name" value="HUPs"/>
    <property type="match status" value="1"/>
</dbReference>
<evidence type="ECO:0000256" key="7">
    <source>
        <dbReference type="ARBA" id="ARBA00048248"/>
    </source>
</evidence>
<comment type="subunit">
    <text evidence="8">Homodimer.</text>
</comment>
<dbReference type="PROSITE" id="PS00178">
    <property type="entry name" value="AA_TRNA_LIGASE_I"/>
    <property type="match status" value="1"/>
</dbReference>
<evidence type="ECO:0000313" key="12">
    <source>
        <dbReference type="Proteomes" id="UP001190336"/>
    </source>
</evidence>
<comment type="subcellular location">
    <subcellularLocation>
        <location evidence="8">Cytoplasm</location>
    </subcellularLocation>
</comment>
<dbReference type="RefSeq" id="WP_308476740.1">
    <property type="nucleotide sequence ID" value="NZ_OY726394.1"/>
</dbReference>
<dbReference type="InterPro" id="IPR054608">
    <property type="entry name" value="SYY-like_C"/>
</dbReference>
<feature type="domain" description="RNA-binding S4" evidence="10">
    <location>
        <begin position="356"/>
        <end position="417"/>
    </location>
</feature>
<dbReference type="PROSITE" id="PS50889">
    <property type="entry name" value="S4"/>
    <property type="match status" value="1"/>
</dbReference>
<dbReference type="InterPro" id="IPR014729">
    <property type="entry name" value="Rossmann-like_a/b/a_fold"/>
</dbReference>
<dbReference type="SUPFAM" id="SSF52374">
    <property type="entry name" value="Nucleotidylyl transferase"/>
    <property type="match status" value="1"/>
</dbReference>
<keyword evidence="6 8" id="KW-0030">Aminoacyl-tRNA synthetase</keyword>
<keyword evidence="5 8" id="KW-0648">Protein biosynthesis</keyword>
<keyword evidence="8" id="KW-0963">Cytoplasm</keyword>
<dbReference type="NCBIfam" id="TIGR00234">
    <property type="entry name" value="tyrS"/>
    <property type="match status" value="1"/>
</dbReference>